<dbReference type="CDD" id="cd01949">
    <property type="entry name" value="GGDEF"/>
    <property type="match status" value="1"/>
</dbReference>
<evidence type="ECO:0000259" key="4">
    <source>
        <dbReference type="PROSITE" id="PS50883"/>
    </source>
</evidence>
<name>A0A1C7DAB5_9SPHN</name>
<keyword evidence="7" id="KW-1185">Reference proteome</keyword>
<protein>
    <submittedName>
        <fullName evidence="6">Phytochrome-like protein cph2</fullName>
    </submittedName>
</protein>
<dbReference type="InterPro" id="IPR052155">
    <property type="entry name" value="Biofilm_reg_signaling"/>
</dbReference>
<sequence length="553" mass="61161">MIAFRKRAKAEDGARSAALQKADRDIVTLGIAAAALILFVGTGGTIMPQVLDSWFGTAAPPDLLLTNALLLNIALVIFGWRRYTELRREVEERRRAEETARLLAETDPLTGCLNRRSANARIDELIQAARENEQAAAVLVLDLDNFKQVNDQNGHQVGDAVLREAAARLTREMPVGGILARTGGDEFACAIAFESDDQERIEKVVLRILEAMGKPITHEESEYGITVSIGIARSDADAEREDERKDAEWMLHCADIAMYHAKGRGRNCHVWFEPRMESDFRFRRELENGIREGLGRGEFVPYYERQIALGSGELTGFEMLARWHSPKLGTVLPEVFIPVAEDMELISELSEQLIRRALDDAKEWDANLSLAINISPLQLRDPWFAQKLLKILSESGFPPHRLDVEITESCLHENPAMVRSILVSLKNQGVRVSLDDFGTGYSNLSQLRSLPFDRLKIDRSFVTELGGESDSGAMVGAIVALGRSMGMPIVAEGVENETVLAQLAKLGELEGQGYFYGHPADAAATREMLRKEGRLAGDAQRDQPGDEGLAKAS</sequence>
<organism evidence="6 7">
    <name type="scientific">Paraurantiacibacter namhicola</name>
    <dbReference type="NCBI Taxonomy" id="645517"/>
    <lineage>
        <taxon>Bacteria</taxon>
        <taxon>Pseudomonadati</taxon>
        <taxon>Pseudomonadota</taxon>
        <taxon>Alphaproteobacteria</taxon>
        <taxon>Sphingomonadales</taxon>
        <taxon>Erythrobacteraceae</taxon>
        <taxon>Paraurantiacibacter</taxon>
    </lineage>
</organism>
<keyword evidence="1" id="KW-0175">Coiled coil</keyword>
<dbReference type="InterPro" id="IPR043128">
    <property type="entry name" value="Rev_trsase/Diguanyl_cyclase"/>
</dbReference>
<dbReference type="RefSeq" id="WP_237164807.1">
    <property type="nucleotide sequence ID" value="NZ_CP016545.1"/>
</dbReference>
<evidence type="ECO:0000259" key="5">
    <source>
        <dbReference type="PROSITE" id="PS50887"/>
    </source>
</evidence>
<dbReference type="SMART" id="SM00052">
    <property type="entry name" value="EAL"/>
    <property type="match status" value="1"/>
</dbReference>
<proteinExistence type="predicted"/>
<dbReference type="Pfam" id="PF00990">
    <property type="entry name" value="GGDEF"/>
    <property type="match status" value="1"/>
</dbReference>
<feature type="coiled-coil region" evidence="1">
    <location>
        <begin position="86"/>
        <end position="135"/>
    </location>
</feature>
<dbReference type="InterPro" id="IPR029787">
    <property type="entry name" value="Nucleotide_cyclase"/>
</dbReference>
<dbReference type="PANTHER" id="PTHR44757">
    <property type="entry name" value="DIGUANYLATE CYCLASE DGCP"/>
    <property type="match status" value="1"/>
</dbReference>
<dbReference type="Proteomes" id="UP000092698">
    <property type="component" value="Chromosome"/>
</dbReference>
<evidence type="ECO:0000256" key="3">
    <source>
        <dbReference type="SAM" id="Phobius"/>
    </source>
</evidence>
<keyword evidence="3" id="KW-0472">Membrane</keyword>
<dbReference type="PROSITE" id="PS50887">
    <property type="entry name" value="GGDEF"/>
    <property type="match status" value="1"/>
</dbReference>
<dbReference type="InterPro" id="IPR001633">
    <property type="entry name" value="EAL_dom"/>
</dbReference>
<evidence type="ECO:0000313" key="7">
    <source>
        <dbReference type="Proteomes" id="UP000092698"/>
    </source>
</evidence>
<dbReference type="Gene3D" id="3.30.70.270">
    <property type="match status" value="1"/>
</dbReference>
<evidence type="ECO:0000256" key="2">
    <source>
        <dbReference type="SAM" id="MobiDB-lite"/>
    </source>
</evidence>
<dbReference type="PANTHER" id="PTHR44757:SF2">
    <property type="entry name" value="BIOFILM ARCHITECTURE MAINTENANCE PROTEIN MBAA"/>
    <property type="match status" value="1"/>
</dbReference>
<evidence type="ECO:0000256" key="1">
    <source>
        <dbReference type="SAM" id="Coils"/>
    </source>
</evidence>
<dbReference type="InterPro" id="IPR035919">
    <property type="entry name" value="EAL_sf"/>
</dbReference>
<accession>A0A1C7DAB5</accession>
<dbReference type="SMART" id="SM00267">
    <property type="entry name" value="GGDEF"/>
    <property type="match status" value="1"/>
</dbReference>
<feature type="region of interest" description="Disordered" evidence="2">
    <location>
        <begin position="527"/>
        <end position="553"/>
    </location>
</feature>
<evidence type="ECO:0000313" key="6">
    <source>
        <dbReference type="EMBL" id="ANU08243.1"/>
    </source>
</evidence>
<keyword evidence="3" id="KW-0812">Transmembrane</keyword>
<dbReference type="Gene3D" id="3.20.20.450">
    <property type="entry name" value="EAL domain"/>
    <property type="match status" value="1"/>
</dbReference>
<keyword evidence="3" id="KW-1133">Transmembrane helix</keyword>
<feature type="domain" description="EAL" evidence="4">
    <location>
        <begin position="283"/>
        <end position="533"/>
    </location>
</feature>
<gene>
    <name evidence="6" type="primary">cph2_7</name>
    <name evidence="6" type="ORF">A6F65_01951</name>
</gene>
<dbReference type="AlphaFoldDB" id="A0A1C7DAB5"/>
<dbReference type="PATRIC" id="fig|645517.4.peg.1935"/>
<dbReference type="SUPFAM" id="SSF55073">
    <property type="entry name" value="Nucleotide cyclase"/>
    <property type="match status" value="1"/>
</dbReference>
<dbReference type="InterPro" id="IPR000160">
    <property type="entry name" value="GGDEF_dom"/>
</dbReference>
<dbReference type="SUPFAM" id="SSF141868">
    <property type="entry name" value="EAL domain-like"/>
    <property type="match status" value="1"/>
</dbReference>
<dbReference type="NCBIfam" id="TIGR00254">
    <property type="entry name" value="GGDEF"/>
    <property type="match status" value="1"/>
</dbReference>
<dbReference type="EMBL" id="CP016545">
    <property type="protein sequence ID" value="ANU08243.1"/>
    <property type="molecule type" value="Genomic_DNA"/>
</dbReference>
<feature type="domain" description="GGDEF" evidence="5">
    <location>
        <begin position="134"/>
        <end position="274"/>
    </location>
</feature>
<feature type="compositionally biased region" description="Basic and acidic residues" evidence="2">
    <location>
        <begin position="527"/>
        <end position="544"/>
    </location>
</feature>
<dbReference type="Pfam" id="PF00563">
    <property type="entry name" value="EAL"/>
    <property type="match status" value="1"/>
</dbReference>
<reference evidence="6 7" key="1">
    <citation type="submission" date="2016-07" db="EMBL/GenBank/DDBJ databases">
        <title>Complete genome sequence of Altererythrobacter namhicola JCM 16345T, containing esterase-encoding genes.</title>
        <authorList>
            <person name="Cheng H."/>
            <person name="Wu Y.-H."/>
            <person name="Jian S.-L."/>
            <person name="Huo Y.-Y."/>
            <person name="Wang C.-S."/>
            <person name="Xu X.-W."/>
        </authorList>
    </citation>
    <scope>NUCLEOTIDE SEQUENCE [LARGE SCALE GENOMIC DNA]</scope>
    <source>
        <strain evidence="6 7">JCM 16345</strain>
    </source>
</reference>
<dbReference type="KEGG" id="anh:A6F65_01951"/>
<dbReference type="STRING" id="645517.A6F65_01951"/>
<dbReference type="CDD" id="cd01948">
    <property type="entry name" value="EAL"/>
    <property type="match status" value="1"/>
</dbReference>
<feature type="transmembrane region" description="Helical" evidence="3">
    <location>
        <begin position="26"/>
        <end position="51"/>
    </location>
</feature>
<dbReference type="PROSITE" id="PS50883">
    <property type="entry name" value="EAL"/>
    <property type="match status" value="1"/>
</dbReference>
<feature type="transmembrane region" description="Helical" evidence="3">
    <location>
        <begin position="63"/>
        <end position="80"/>
    </location>
</feature>